<dbReference type="WBParaSite" id="ES5_v2.g10497.t1">
    <property type="protein sequence ID" value="ES5_v2.g10497.t1"/>
    <property type="gene ID" value="ES5_v2.g10497"/>
</dbReference>
<evidence type="ECO:0000313" key="2">
    <source>
        <dbReference type="WBParaSite" id="ES5_v2.g10497.t1"/>
    </source>
</evidence>
<dbReference type="Proteomes" id="UP000887579">
    <property type="component" value="Unplaced"/>
</dbReference>
<reference evidence="2" key="1">
    <citation type="submission" date="2022-11" db="UniProtKB">
        <authorList>
            <consortium name="WormBaseParasite"/>
        </authorList>
    </citation>
    <scope>IDENTIFICATION</scope>
</reference>
<organism evidence="1 2">
    <name type="scientific">Panagrolaimus sp. ES5</name>
    <dbReference type="NCBI Taxonomy" id="591445"/>
    <lineage>
        <taxon>Eukaryota</taxon>
        <taxon>Metazoa</taxon>
        <taxon>Ecdysozoa</taxon>
        <taxon>Nematoda</taxon>
        <taxon>Chromadorea</taxon>
        <taxon>Rhabditida</taxon>
        <taxon>Tylenchina</taxon>
        <taxon>Panagrolaimomorpha</taxon>
        <taxon>Panagrolaimoidea</taxon>
        <taxon>Panagrolaimidae</taxon>
        <taxon>Panagrolaimus</taxon>
    </lineage>
</organism>
<proteinExistence type="predicted"/>
<name>A0AC34F0G6_9BILA</name>
<accession>A0AC34F0G6</accession>
<sequence length="1844" mass="203129">MLETKSDHSCLNDGYANETGACECKDPNYISGDHCEIWKCINYGKGIARADSDYNVLKGCDCPPGFRGLHCEPTACIPNSDGFIKAFNPVENIFSLVITYNQKFIDVINRGDTIIDSITQMLKGAPFNTTAIDRLHVHLIGKSSVSDPLAISNCFKDNMATYAQYFGPFSDTNLTSSILLSQIQAASSYSSVLLITNVGISDYDNSQELNLIVQSAVARQIELNVILVEPIDSQGQNIFFSSRYIPLIQLTRKTLGTFISPYEINGGPNVIPIKDIIPKFVKVIATKTLVDFGTWTPSSTTIPATPFNVLSVNDKRDIYISVAANSPVSTDISVTVISALGGFTNFTLDLDAGIWKLFKYSYDQTFNGYQVFYQVSEPCTYHVWTVSQLDTAAAPPHTFVGFLTDAVSDANYPIAVKGSGGVPIQNVVVAHIYNAGTDLQTNIGVNISLGDGTTNKYFSAQGTSRNCLFNLQFTSITCGTDKDFGTIQIKINGPSFFQETIPIVCGTPADTQVSALAPEVASFKVFENSLDDVPDSEDVYNCTASEDTILDPTASKTFVLAFPNYDSIVGPLFSGLLDKKTIIRLLKNYYDSYSPDYFNNLILSPYTVNAAGTTAPNVKLTTDYPDFQQKLVEAYGNRTMTDPTPGSLDQGFVINSLVNFAQVAPYSEIFIITNKLYNTTGNTNLDIYKSLASKRIKLNFLIYDDGTFQGFNDGNLLSNFYDFAARSGGNVIPCDDKKAIEHFFDNYQGLQKSQNSISSFDASKEFAGIKSAGEFSYETEKNYYIAAAIKYTDGTRSRVYIVANVPEYDYADVTIHFPFNKEFYTGGADERINCKYNLITSNYTWQCSTPNQLYYITLDTPNRTHTEMFPCVTNGGSDTGDCQNGGQPDGNGNCVCPAGFEGPNCGFPKCYNGGTIEPDNTCQCPAYYTGPHCESAIFSCQKDIPFPRFTSLIETYVLVVDLSLVPQSGGTITDNVNMEDIPSVFQQYILVSAYQVNGQDAIFSCQKDIPFPRFTSLIETYVLVVDLSLVPQSGGTITDNVNMEDIPTVFQQYILVSAYQVNGQDGAQVQVFNNVQYFSNAISNLKWNFYPKDSRFALKRALQAVKTDRSLVVWISGGNVLCGVDNDNPQPDDGLLNLIAKRKIELRAFARTPQSACHRMISSYGNGVPLTYRNLQDVFTYVKLLVPSTVSDTSTPISNMVVVDSYITDDCQNLNVSLAIEKAHALLQYQYLHIILSNLVPVDSLNGELAPDLYDLGQIDSLNDPLAPDLYNLGQTTDFTLKPSAPNTFCGYIVEGLHPSRVAYEVTPSDNFEAEGYGVFYLAETTNLNIYFENGIEDSNFNNFPEVFTANVEYTNFTYEHAPVIRRSCTYPWSIEITCNGFSGALKTKLIMKDSYGDSHQRLITTYCIKKMACSSYGTKLLTDDKDDDSGVSRKVWTCGCNPLWYGTDCSIPICLNGGTPNRETCNCPNNYYGSNCEYGLFSALFSYRMILIIYDVTGNDDQLESRKELITEFLNMYSRNTTNYYAFTTNVAGGQKINVTNDATLILGAVNSAVVSNKSIDLGHIDPEQDLTSLFALQAKGFYLYSAYYYNNTDPSIPRLSDLSGLGGTTGAWNIYDILSDFAKFLQGGDLSVVPPPPITTTARPIPCVYNEIMDFLIFFDTAVSSLNYFGIFINMREFLVELSNDLKFASVSEPDGSRASLGIVNKASPNLLCLSSAAALKDGASMAQLDMLIGTNNVNLTQVMLQTLVLLGPQVVDYRNVPKFALIITDRPIIDNLDEIVASAQNIKNTANVKFVVVGLGAGDFQSTYGKFAEPGLLYTVPDNSPTTKDNFQRKFYSDICQ</sequence>
<evidence type="ECO:0000313" key="1">
    <source>
        <dbReference type="Proteomes" id="UP000887579"/>
    </source>
</evidence>
<protein>
    <submittedName>
        <fullName evidence="2">Uncharacterized protein</fullName>
    </submittedName>
</protein>